<reference evidence="4" key="1">
    <citation type="submission" date="2025-08" db="UniProtKB">
        <authorList>
            <consortium name="RefSeq"/>
        </authorList>
    </citation>
    <scope>IDENTIFICATION</scope>
    <source>
        <tissue evidence="4">Muscle</tissue>
    </source>
</reference>
<dbReference type="RefSeq" id="XP_022258515.1">
    <property type="nucleotide sequence ID" value="XM_022402807.1"/>
</dbReference>
<dbReference type="InterPro" id="IPR036179">
    <property type="entry name" value="Ig-like_dom_sf"/>
</dbReference>
<dbReference type="PROSITE" id="PS50835">
    <property type="entry name" value="IG_LIKE"/>
    <property type="match status" value="1"/>
</dbReference>
<dbReference type="SUPFAM" id="SSF48726">
    <property type="entry name" value="Immunoglobulin"/>
    <property type="match status" value="1"/>
</dbReference>
<feature type="chain" id="PRO_5045508073" evidence="1">
    <location>
        <begin position="20"/>
        <end position="436"/>
    </location>
</feature>
<evidence type="ECO:0000259" key="2">
    <source>
        <dbReference type="PROSITE" id="PS50835"/>
    </source>
</evidence>
<dbReference type="PANTHER" id="PTHR21261:SF2">
    <property type="entry name" value="GH04238P-RELATED"/>
    <property type="match status" value="1"/>
</dbReference>
<dbReference type="PANTHER" id="PTHR21261">
    <property type="entry name" value="BEAT PROTEIN"/>
    <property type="match status" value="1"/>
</dbReference>
<keyword evidence="3" id="KW-1185">Reference proteome</keyword>
<evidence type="ECO:0000313" key="4">
    <source>
        <dbReference type="RefSeq" id="XP_022258515.1"/>
    </source>
</evidence>
<dbReference type="InterPro" id="IPR013783">
    <property type="entry name" value="Ig-like_fold"/>
</dbReference>
<dbReference type="Proteomes" id="UP000694941">
    <property type="component" value="Unplaced"/>
</dbReference>
<keyword evidence="1" id="KW-0732">Signal</keyword>
<dbReference type="GeneID" id="111089764"/>
<proteinExistence type="predicted"/>
<feature type="domain" description="Ig-like" evidence="2">
    <location>
        <begin position="13"/>
        <end position="140"/>
    </location>
</feature>
<organism evidence="3 4">
    <name type="scientific">Limulus polyphemus</name>
    <name type="common">Atlantic horseshoe crab</name>
    <dbReference type="NCBI Taxonomy" id="6850"/>
    <lineage>
        <taxon>Eukaryota</taxon>
        <taxon>Metazoa</taxon>
        <taxon>Ecdysozoa</taxon>
        <taxon>Arthropoda</taxon>
        <taxon>Chelicerata</taxon>
        <taxon>Merostomata</taxon>
        <taxon>Xiphosura</taxon>
        <taxon>Limulidae</taxon>
        <taxon>Limulus</taxon>
    </lineage>
</organism>
<name>A0ABM1TRK9_LIMPO</name>
<feature type="signal peptide" evidence="1">
    <location>
        <begin position="1"/>
        <end position="19"/>
    </location>
</feature>
<evidence type="ECO:0000313" key="3">
    <source>
        <dbReference type="Proteomes" id="UP000694941"/>
    </source>
</evidence>
<protein>
    <submittedName>
        <fullName evidence="4">Uncharacterized protein LOC111089764</fullName>
    </submittedName>
</protein>
<evidence type="ECO:0000256" key="1">
    <source>
        <dbReference type="SAM" id="SignalP"/>
    </source>
</evidence>
<dbReference type="InterPro" id="IPR007110">
    <property type="entry name" value="Ig-like_dom"/>
</dbReference>
<accession>A0ABM1TRK9</accession>
<sequence length="436" mass="48848">MPHFKWFFRLLLPTYLVFVEHNALHISELSIPRWVENGTQESVTLDCVYTLTDKDNRLVVKWFLNNDPKPIYQWIPELGSRLVSEKLQGRIDMNFSVTPFNKFTEYRSLRILNPTTHLSGKYACHVASFNGLDTAEKEMTVYAPAKCLRFNYTKSAIDLATLSCEVGQVYPVPEITLYRMSPGESKPTIITDTVTKISDKGDTYRAVVTHKIRDTDLPPDGATRFECVILFPGAGYQRHRSVTYYPEELANQVKRPLRQREKTTWVIDWKANNNVHRSTEKNPQFVSLSSFEESPAQVPQFVDLSSFEGSPAQVPQFVGLSSFDGSPAQVSQFLELSSFEGSPAQVPQFVDLSSFGGSPAQVPHFVGLSNFKGSPAQVPQFVGLSSSEGSPTQVPQFLGLSSFKGSPAQAPHLWVSVDLGEVQHKFHGMIKDSRMG</sequence>
<dbReference type="Gene3D" id="2.60.40.10">
    <property type="entry name" value="Immunoglobulins"/>
    <property type="match status" value="1"/>
</dbReference>
<gene>
    <name evidence="4" type="primary">LOC111089764</name>
</gene>